<dbReference type="Proteomes" id="UP001497472">
    <property type="component" value="Unassembled WGS sequence"/>
</dbReference>
<reference evidence="6 7" key="1">
    <citation type="submission" date="2023-11" db="EMBL/GenBank/DDBJ databases">
        <authorList>
            <person name="Okamura Y."/>
        </authorList>
    </citation>
    <scope>NUCLEOTIDE SEQUENCE [LARGE SCALE GENOMIC DNA]</scope>
</reference>
<dbReference type="InterPro" id="IPR019748">
    <property type="entry name" value="FERM_central"/>
</dbReference>
<organism evidence="6 7">
    <name type="scientific">Leptosia nina</name>
    <dbReference type="NCBI Taxonomy" id="320188"/>
    <lineage>
        <taxon>Eukaryota</taxon>
        <taxon>Metazoa</taxon>
        <taxon>Ecdysozoa</taxon>
        <taxon>Arthropoda</taxon>
        <taxon>Hexapoda</taxon>
        <taxon>Insecta</taxon>
        <taxon>Pterygota</taxon>
        <taxon>Neoptera</taxon>
        <taxon>Endopterygota</taxon>
        <taxon>Lepidoptera</taxon>
        <taxon>Glossata</taxon>
        <taxon>Ditrysia</taxon>
        <taxon>Papilionoidea</taxon>
        <taxon>Pieridae</taxon>
        <taxon>Pierinae</taxon>
        <taxon>Leptosia</taxon>
    </lineage>
</organism>
<dbReference type="InterPro" id="IPR000299">
    <property type="entry name" value="FERM_domain"/>
</dbReference>
<gene>
    <name evidence="6" type="ORF">LNINA_LOCUS6150</name>
</gene>
<accession>A0AAV1JDD2</accession>
<evidence type="ECO:0000256" key="4">
    <source>
        <dbReference type="SAM" id="Coils"/>
    </source>
</evidence>
<evidence type="ECO:0000313" key="7">
    <source>
        <dbReference type="Proteomes" id="UP001497472"/>
    </source>
</evidence>
<dbReference type="InterPro" id="IPR035964">
    <property type="entry name" value="I/LWEQ_dom_sf"/>
</dbReference>
<dbReference type="CDD" id="cd14473">
    <property type="entry name" value="FERM_B-lobe"/>
    <property type="match status" value="1"/>
</dbReference>
<keyword evidence="2" id="KW-0963">Cytoplasm</keyword>
<protein>
    <recommendedName>
        <fullName evidence="5">FERM domain-containing protein</fullName>
    </recommendedName>
</protein>
<evidence type="ECO:0000259" key="5">
    <source>
        <dbReference type="PROSITE" id="PS50057"/>
    </source>
</evidence>
<dbReference type="Gene3D" id="1.20.80.10">
    <property type="match status" value="1"/>
</dbReference>
<comment type="subcellular location">
    <subcellularLocation>
        <location evidence="1">Cytoplasm</location>
        <location evidence="1">Cytoskeleton</location>
    </subcellularLocation>
</comment>
<keyword evidence="4" id="KW-0175">Coiled coil</keyword>
<dbReference type="CDD" id="cd17090">
    <property type="entry name" value="FERM_F1_TLN"/>
    <property type="match status" value="1"/>
</dbReference>
<evidence type="ECO:0000256" key="1">
    <source>
        <dbReference type="ARBA" id="ARBA00004245"/>
    </source>
</evidence>
<dbReference type="InterPro" id="IPR014352">
    <property type="entry name" value="FERM/acyl-CoA-bd_prot_sf"/>
</dbReference>
<keyword evidence="3" id="KW-0206">Cytoskeleton</keyword>
<dbReference type="GO" id="GO:0005925">
    <property type="term" value="C:focal adhesion"/>
    <property type="evidence" value="ECO:0007669"/>
    <property type="project" value="TreeGrafter"/>
</dbReference>
<dbReference type="InterPro" id="IPR032425">
    <property type="entry name" value="FERM_f0"/>
</dbReference>
<comment type="caution">
    <text evidence="6">The sequence shown here is derived from an EMBL/GenBank/DDBJ whole genome shotgun (WGS) entry which is preliminary data.</text>
</comment>
<dbReference type="GO" id="GO:0005737">
    <property type="term" value="C:cytoplasm"/>
    <property type="evidence" value="ECO:0007669"/>
    <property type="project" value="TreeGrafter"/>
</dbReference>
<dbReference type="GO" id="GO:0005178">
    <property type="term" value="F:integrin binding"/>
    <property type="evidence" value="ECO:0007669"/>
    <property type="project" value="TreeGrafter"/>
</dbReference>
<dbReference type="Gene3D" id="3.10.20.90">
    <property type="entry name" value="Phosphatidylinositol 3-kinase Catalytic Subunit, Chain A, domain 1"/>
    <property type="match status" value="2"/>
</dbReference>
<dbReference type="SUPFAM" id="SSF47031">
    <property type="entry name" value="Second domain of FERM"/>
    <property type="match status" value="1"/>
</dbReference>
<dbReference type="PANTHER" id="PTHR19981">
    <property type="entry name" value="TALIN"/>
    <property type="match status" value="1"/>
</dbReference>
<dbReference type="Pfam" id="PF00373">
    <property type="entry name" value="FERM_M"/>
    <property type="match status" value="1"/>
</dbReference>
<evidence type="ECO:0000256" key="2">
    <source>
        <dbReference type="ARBA" id="ARBA00022490"/>
    </source>
</evidence>
<dbReference type="GO" id="GO:0030182">
    <property type="term" value="P:neuron differentiation"/>
    <property type="evidence" value="ECO:0007669"/>
    <property type="project" value="UniProtKB-ARBA"/>
</dbReference>
<dbReference type="GO" id="GO:0030036">
    <property type="term" value="P:actin cytoskeleton organization"/>
    <property type="evidence" value="ECO:0007669"/>
    <property type="project" value="TreeGrafter"/>
</dbReference>
<dbReference type="InterPro" id="IPR011993">
    <property type="entry name" value="PH-like_dom_sf"/>
</dbReference>
<dbReference type="InterPro" id="IPR019749">
    <property type="entry name" value="Band_41_domain"/>
</dbReference>
<proteinExistence type="predicted"/>
<dbReference type="GO" id="GO:0098609">
    <property type="term" value="P:cell-cell adhesion"/>
    <property type="evidence" value="ECO:0007669"/>
    <property type="project" value="TreeGrafter"/>
</dbReference>
<dbReference type="CDD" id="cd10569">
    <property type="entry name" value="FERM_C_Talin"/>
    <property type="match status" value="1"/>
</dbReference>
<dbReference type="SMART" id="SM00295">
    <property type="entry name" value="B41"/>
    <property type="match status" value="1"/>
</dbReference>
<feature type="coiled-coil region" evidence="4">
    <location>
        <begin position="939"/>
        <end position="966"/>
    </location>
</feature>
<dbReference type="GO" id="GO:0009887">
    <property type="term" value="P:animal organ morphogenesis"/>
    <property type="evidence" value="ECO:0007669"/>
    <property type="project" value="UniProtKB-ARBA"/>
</dbReference>
<dbReference type="SUPFAM" id="SSF50729">
    <property type="entry name" value="PH domain-like"/>
    <property type="match status" value="1"/>
</dbReference>
<dbReference type="GO" id="GO:0005886">
    <property type="term" value="C:plasma membrane"/>
    <property type="evidence" value="ECO:0007669"/>
    <property type="project" value="TreeGrafter"/>
</dbReference>
<dbReference type="GO" id="GO:0003779">
    <property type="term" value="F:actin binding"/>
    <property type="evidence" value="ECO:0007669"/>
    <property type="project" value="InterPro"/>
</dbReference>
<sequence>MSMCLINPAHSEHKSKLKIPEAIQPQGKHCDDMLSLSQNRTHGQYKIINSVERTYSRMAPISLKIVLEGAAVTKTLLFDLNTTISQAHHIVRDKIHSLDPDKEYGFFLPSADNDCSGVWLEGYRTFEYYMLREGDSLFYLEKVRNVRLRMLDGSVKTIQVDESKCVGDLMVSICEKIGTTNYEEYGLCREHMETEEAKPMTGTLTLRKKTLAREKDAELQQLSKKLKTDDNVEWLDQHKTLRELLVDPKETLLFKRRLFYSDRKVDARDPVQLNLLYVQTRDAILDGRQIVTEQKAVEFAGLQCQIQYEDFIEDKHKPGFIENLREFLPAQYATSWGIEKKIFKEHKKHHGLSQLEAKQLYTKTARELPTYGVTFFLVKEKHKGKKKLIPRLLGINSESVLRLDEETKEILQVWPLTQVKSYRAASESFTLDFGDYSDKEYAVKTNEAFRIKDILQGYIDIIRKKTAPPYNVTYTEGEAMCEDTVEISRGTIIQNIVPSKIVEQSFVGPSRIISVEQGHNTSEGVRITTVHEMVTVNQGDKSQHGMKGEILGETPDMFGKRLNRINSLAVKAVMLSDEKNNLSGLQGIASNMENELPAVVKGVRERAKQLDDEHSKKLLDELDELCDYINNLSITVKSSDYDSPEKLLLTNETAKKLADISALMYLSLDPKTKKRSQLIKSSRNSFIADEKTEAHLRRLSLKSSIAATHQVLDNAYSELGQEYIGSAPGPQVIETIEKSINYKLGKLNAAVALLLNAHSDPQEVNYATAVTCMSTIKELIPELIQDVNTLNSFTEGDEERTALTSQVKLLLDRLAALCCLNGTDDPQKIQDAGKAYGDESRKLIYTFNRGVQRDRTVDKESEIMNLAKNGSGELDDAGVKCADAAKELYACAQLTAPSINEPHCQSALTEACENLSSSVSHLTHTYKPIVDDPGRHYYGKRLNDRVADLNRELLRLKDAYINLSENNNGNDESYNLDDGDISAQRRLKFKALITRGKKALSEAENHLDPNSQSTSVNNGVQTQIDVESLQSLLNRKIGQLNSAVANLIKESISDEPDYEVYNRAISYISKLTPEIMRDAKILEDNVKELNGDNSTKHEVLDNLQTILNTVNDIAFGEKDVNKTDLYDAADNFVKSTHKLYWTFNPRHKTEEDNMLMDQAKDVGDKTSALLIDTSELISSIGSGPRAEELEGAGVRCADAAKAFIICAELTTPTIKNPYSQAVLESSVDNLESSIENLTDTYTPIVEEPERYYYGKTLAARNEALMKALEKLRCIYEKEKSAAVRFPNEDDKGIPDEEKAQRLKFIASISRLNFALQDAEEKLLVGSPNTVIYNEADLQEIQTQSSNNLARLNAAIASLLKSLSGIPDYEKTNAAISAIAELTPEIIRDGKIIENHVDGYEKEALIDNLEAMVEAAKDICTHSAAHNDTDLKNAAMKFAKSSGKLTYIFNPHANLEKESEIIDLTNDVALKTSLLLRNLRGITSINPPPPEELISNVDRAILTCNDAVNDLKNCAKLTAPCIEELNCQCALSAACENLAAKLEDLVLTFKPMLEEPSRQRSAKTIVQNTVDVSVALAKLKTAYPFSTQEDLSNKPTEAIKSVATLSPMKKALLDAEQFFDDKHNINQHLGRQSGKPDVKLSLTRSIAEMNAAIATMLHATIEEPDYNFVETSMAKIANIIPSIVDDAAFMAYQNAEDTICQDIKPMFTSLININKDIEKDQLKGLNNSAMEFAKTSQKIYHNYSPQIDRRKEDQILDLSRGACRDASKLLTKVYQLAKELQDPVATELDNCGTGIVDTAQVFLTAAEVTAPSMMEPECQTAMVSLTDTFLSKIKNLENLWMPLTGTYQDLGDQLHKDSSILETTLNKMKEICVYNKDDEINKRREELVKKTLDAKEKIKEAEMLMVEDKLAQLPEPPLLEVVAIMTEKGCVEKKSIEQTKRFLCDKLAELNQYISTLVQAASDREAINHSQQGELVGKISEVTPETLKCILSTHKYLDEDTSRAMVEEARVVCGRTHDILTNIENENIEELNDAVSKYALSSGKLYYIFSPYKKAENAKEREVLQLVRSACERTSLMLSRVSRLAKMVDAKDAEPCDTIGVKLADAAQVLLSSAQLLAPSMRCDASRTVLSSSVNNVSDLATTLGNAWSLIIEQDELGEQLDKDLADLQSDLDKLKNILKENTQFAEETGNLQTENVDNFVTDDVAKTSDIDVKIEDTPLKELAMKILKSAKSDLESKTLSPEEHTALQTFTNELTAAICALDLATARCKSDLLDPKKRQHLENVVQNLQHICLVSRQNGDEQSYIIDLMEFVKHVTSAADDLYQTTAYVEQDRCKKALTSATVSSSRQCLLPPNASPAPSAHARS</sequence>
<name>A0AAV1JDD2_9NEOP</name>
<dbReference type="GO" id="GO:0005856">
    <property type="term" value="C:cytoskeleton"/>
    <property type="evidence" value="ECO:0007669"/>
    <property type="project" value="UniProtKB-SubCell"/>
</dbReference>
<feature type="domain" description="FERM" evidence="5">
    <location>
        <begin position="144"/>
        <end position="466"/>
    </location>
</feature>
<dbReference type="Gene3D" id="1.20.120.230">
    <property type="entry name" value="Alpha-catenin/vinculin-like"/>
    <property type="match status" value="3"/>
</dbReference>
<keyword evidence="7" id="KW-1185">Reference proteome</keyword>
<evidence type="ECO:0000256" key="3">
    <source>
        <dbReference type="ARBA" id="ARBA00023212"/>
    </source>
</evidence>
<dbReference type="Pfam" id="PF16511">
    <property type="entry name" value="FERM_f0"/>
    <property type="match status" value="1"/>
</dbReference>
<dbReference type="FunFam" id="1.20.80.10:FF:000007">
    <property type="entry name" value="Talin 2"/>
    <property type="match status" value="1"/>
</dbReference>
<dbReference type="SUPFAM" id="SSF109885">
    <property type="entry name" value="I/LWEQ domain"/>
    <property type="match status" value="2"/>
</dbReference>
<dbReference type="SMART" id="SM01244">
    <property type="entry name" value="IRS"/>
    <property type="match status" value="1"/>
</dbReference>
<dbReference type="PROSITE" id="PS50057">
    <property type="entry name" value="FERM_3"/>
    <property type="match status" value="1"/>
</dbReference>
<dbReference type="PANTHER" id="PTHR19981:SF1">
    <property type="entry name" value="RHEA, ISOFORM B"/>
    <property type="match status" value="1"/>
</dbReference>
<evidence type="ECO:0000313" key="6">
    <source>
        <dbReference type="EMBL" id="CAK1546591.1"/>
    </source>
</evidence>
<dbReference type="Gene3D" id="2.30.29.30">
    <property type="entry name" value="Pleckstrin-homology domain (PH domain)/Phosphotyrosine-binding domain (PTB)"/>
    <property type="match status" value="1"/>
</dbReference>
<dbReference type="InterPro" id="IPR035963">
    <property type="entry name" value="FERM_2"/>
</dbReference>
<dbReference type="EMBL" id="CAVLEF010000008">
    <property type="protein sequence ID" value="CAK1546591.1"/>
    <property type="molecule type" value="Genomic_DNA"/>
</dbReference>
<dbReference type="FunFam" id="2.30.29.30:FF:000028">
    <property type="entry name" value="Talin 2"/>
    <property type="match status" value="1"/>
</dbReference>